<evidence type="ECO:0000256" key="6">
    <source>
        <dbReference type="ARBA" id="ARBA00022782"/>
    </source>
</evidence>
<name>A0A9Q1HRQ4_CONCO</name>
<evidence type="ECO:0000256" key="13">
    <source>
        <dbReference type="SAM" id="MobiDB-lite"/>
    </source>
</evidence>
<evidence type="ECO:0000256" key="2">
    <source>
        <dbReference type="ARBA" id="ARBA00006656"/>
    </source>
</evidence>
<dbReference type="GO" id="GO:0001503">
    <property type="term" value="P:ossification"/>
    <property type="evidence" value="ECO:0007669"/>
    <property type="project" value="UniProtKB-KW"/>
</dbReference>
<dbReference type="GO" id="GO:0005615">
    <property type="term" value="C:extracellular space"/>
    <property type="evidence" value="ECO:0007669"/>
    <property type="project" value="TreeGrafter"/>
</dbReference>
<keyword evidence="8 12" id="KW-0339">Growth factor</keyword>
<evidence type="ECO:0000256" key="11">
    <source>
        <dbReference type="ARBA" id="ARBA00023188"/>
    </source>
</evidence>
<dbReference type="Pfam" id="PF00688">
    <property type="entry name" value="TGFb_propeptide"/>
    <property type="match status" value="1"/>
</dbReference>
<dbReference type="GO" id="GO:0008083">
    <property type="term" value="F:growth factor activity"/>
    <property type="evidence" value="ECO:0007669"/>
    <property type="project" value="UniProtKB-KW"/>
</dbReference>
<evidence type="ECO:0000256" key="10">
    <source>
        <dbReference type="ARBA" id="ARBA00023180"/>
    </source>
</evidence>
<dbReference type="PANTHER" id="PTHR11848">
    <property type="entry name" value="TGF-BETA FAMILY"/>
    <property type="match status" value="1"/>
</dbReference>
<evidence type="ECO:0000256" key="3">
    <source>
        <dbReference type="ARBA" id="ARBA00022473"/>
    </source>
</evidence>
<gene>
    <name evidence="15" type="ORF">COCON_G00186570</name>
</gene>
<dbReference type="GO" id="GO:0051216">
    <property type="term" value="P:cartilage development"/>
    <property type="evidence" value="ECO:0007669"/>
    <property type="project" value="UniProtKB-KW"/>
</dbReference>
<keyword evidence="6" id="KW-0221">Differentiation</keyword>
<evidence type="ECO:0000256" key="12">
    <source>
        <dbReference type="RuleBase" id="RU000354"/>
    </source>
</evidence>
<accession>A0A9Q1HRQ4</accession>
<evidence type="ECO:0000256" key="5">
    <source>
        <dbReference type="ARBA" id="ARBA00022685"/>
    </source>
</evidence>
<proteinExistence type="inferred from homology"/>
<keyword evidence="10" id="KW-0325">Glycoprotein</keyword>
<comment type="subcellular location">
    <subcellularLocation>
        <location evidence="1">Secreted</location>
    </subcellularLocation>
</comment>
<dbReference type="OrthoDB" id="5987191at2759"/>
<dbReference type="PROSITE" id="PS00250">
    <property type="entry name" value="TGF_BETA_1"/>
    <property type="match status" value="1"/>
</dbReference>
<dbReference type="PANTHER" id="PTHR11848:SF246">
    <property type="entry name" value="BONE MORPHOGENETIC PROTEIN 16"/>
    <property type="match status" value="1"/>
</dbReference>
<dbReference type="InterPro" id="IPR001839">
    <property type="entry name" value="TGF-b_C"/>
</dbReference>
<keyword evidence="5" id="KW-0165">Cleavage on pair of basic residues</keyword>
<keyword evidence="7" id="KW-0892">Osteogenesis</keyword>
<dbReference type="SUPFAM" id="SSF57501">
    <property type="entry name" value="Cystine-knot cytokines"/>
    <property type="match status" value="1"/>
</dbReference>
<dbReference type="EMBL" id="JAFJMO010000014">
    <property type="protein sequence ID" value="KAJ8256505.1"/>
    <property type="molecule type" value="Genomic_DNA"/>
</dbReference>
<dbReference type="InterPro" id="IPR015615">
    <property type="entry name" value="TGF-beta-rel"/>
</dbReference>
<feature type="domain" description="TGF-beta family profile" evidence="14">
    <location>
        <begin position="415"/>
        <end position="534"/>
    </location>
</feature>
<evidence type="ECO:0000313" key="16">
    <source>
        <dbReference type="Proteomes" id="UP001152803"/>
    </source>
</evidence>
<dbReference type="GO" id="GO:0051094">
    <property type="term" value="P:positive regulation of developmental process"/>
    <property type="evidence" value="ECO:0007669"/>
    <property type="project" value="UniProtKB-ARBA"/>
</dbReference>
<evidence type="ECO:0000256" key="1">
    <source>
        <dbReference type="ARBA" id="ARBA00004613"/>
    </source>
</evidence>
<organism evidence="15 16">
    <name type="scientific">Conger conger</name>
    <name type="common">Conger eel</name>
    <name type="synonym">Muraena conger</name>
    <dbReference type="NCBI Taxonomy" id="82655"/>
    <lineage>
        <taxon>Eukaryota</taxon>
        <taxon>Metazoa</taxon>
        <taxon>Chordata</taxon>
        <taxon>Craniata</taxon>
        <taxon>Vertebrata</taxon>
        <taxon>Euteleostomi</taxon>
        <taxon>Actinopterygii</taxon>
        <taxon>Neopterygii</taxon>
        <taxon>Teleostei</taxon>
        <taxon>Anguilliformes</taxon>
        <taxon>Congridae</taxon>
        <taxon>Conger</taxon>
    </lineage>
</organism>
<keyword evidence="9" id="KW-1015">Disulfide bond</keyword>
<protein>
    <recommendedName>
        <fullName evidence="14">TGF-beta family profile domain-containing protein</fullName>
    </recommendedName>
</protein>
<dbReference type="GO" id="GO:0051240">
    <property type="term" value="P:positive regulation of multicellular organismal process"/>
    <property type="evidence" value="ECO:0007669"/>
    <property type="project" value="UniProtKB-ARBA"/>
</dbReference>
<dbReference type="InterPro" id="IPR001111">
    <property type="entry name" value="TGF-b_propeptide"/>
</dbReference>
<keyword evidence="4" id="KW-0964">Secreted</keyword>
<evidence type="ECO:0000256" key="8">
    <source>
        <dbReference type="ARBA" id="ARBA00023030"/>
    </source>
</evidence>
<dbReference type="Pfam" id="PF00019">
    <property type="entry name" value="TGF_beta"/>
    <property type="match status" value="1"/>
</dbReference>
<dbReference type="Proteomes" id="UP001152803">
    <property type="component" value="Unassembled WGS sequence"/>
</dbReference>
<keyword evidence="3" id="KW-0217">Developmental protein</keyword>
<keyword evidence="16" id="KW-1185">Reference proteome</keyword>
<keyword evidence="11" id="KW-0891">Chondrogenesis</keyword>
<feature type="region of interest" description="Disordered" evidence="13">
    <location>
        <begin position="617"/>
        <end position="639"/>
    </location>
</feature>
<sequence>MIFEILLRDALALRAELELSPLIPRSRVRSQAKRDGSEKGHIYRQYFPQVLDRACPPFPRHEGQATLQTGGVSPRDRGEATAVIAVPPGETLRKRQGSVTLELKDKPWTLHIGHSTWTYTMYPANLLILMVLLLPQTPSGHQGDLPPPPPQPGLAQSIQNLLLTRLGLRSRPTPRPGTHVPQYLLDLYRFHSQQYHLVQDPLFAFPDRHVQGANTVRSFHHLDTEGPSPLPSSKSGTVSRVHIAFNVSSIPKDERVTSAELRLQRRGAGRGAGAHRVHLYLSGNHDNGSSLLLESRLLAEADKEVSDSWESFGLTSDLLERAAGQTGLLDFLLEITALNASLSRGVRGQGERLRVRRSAGQREPSWARERPLLVTYSHDGRGQPLAPPGERQRKRRRGSAGREAGRRGRGGVQSRVRRNGGRAAKLRRLSRARCRRHPLYVDFNDVGWNKWIVAPSGYHAFFCLGECRFPLADHMNSSSHAMVQTLVNSVNGAVPRACCVPTALSPIAMLYLDQHDRVVLKNYQDMVVEGCGCRRAGRTVHGAKKGHRSQHRLMICGDVNLASVFHLESLELSFRSFPLCLAHLIPHCNSSGSKVADEDRQMGRIPPAPAVQAEILLPGESSRSLSLSAPRTSPPPFKK</sequence>
<dbReference type="FunFam" id="2.10.90.10:FF:000103">
    <property type="entry name" value="Bone morphogenetic protein 16"/>
    <property type="match status" value="1"/>
</dbReference>
<comment type="caution">
    <text evidence="15">The sequence shown here is derived from an EMBL/GenBank/DDBJ whole genome shotgun (WGS) entry which is preliminary data.</text>
</comment>
<evidence type="ECO:0000256" key="4">
    <source>
        <dbReference type="ARBA" id="ARBA00022525"/>
    </source>
</evidence>
<dbReference type="GO" id="GO:0005125">
    <property type="term" value="F:cytokine activity"/>
    <property type="evidence" value="ECO:0007669"/>
    <property type="project" value="TreeGrafter"/>
</dbReference>
<dbReference type="GO" id="GO:0030154">
    <property type="term" value="P:cell differentiation"/>
    <property type="evidence" value="ECO:0007669"/>
    <property type="project" value="UniProtKB-KW"/>
</dbReference>
<dbReference type="InterPro" id="IPR017948">
    <property type="entry name" value="TGFb_CS"/>
</dbReference>
<dbReference type="Gene3D" id="2.60.120.970">
    <property type="match status" value="1"/>
</dbReference>
<feature type="region of interest" description="Disordered" evidence="13">
    <location>
        <begin position="377"/>
        <end position="424"/>
    </location>
</feature>
<comment type="similarity">
    <text evidence="2 12">Belongs to the TGF-beta family.</text>
</comment>
<evidence type="ECO:0000259" key="14">
    <source>
        <dbReference type="PROSITE" id="PS51362"/>
    </source>
</evidence>
<dbReference type="AlphaFoldDB" id="A0A9Q1HRQ4"/>
<evidence type="ECO:0000256" key="9">
    <source>
        <dbReference type="ARBA" id="ARBA00023157"/>
    </source>
</evidence>
<dbReference type="SMART" id="SM00204">
    <property type="entry name" value="TGFB"/>
    <property type="match status" value="1"/>
</dbReference>
<evidence type="ECO:0000256" key="7">
    <source>
        <dbReference type="ARBA" id="ARBA00022855"/>
    </source>
</evidence>
<dbReference type="InterPro" id="IPR029034">
    <property type="entry name" value="Cystine-knot_cytokine"/>
</dbReference>
<dbReference type="Gene3D" id="2.10.90.10">
    <property type="entry name" value="Cystine-knot cytokines"/>
    <property type="match status" value="1"/>
</dbReference>
<feature type="compositionally biased region" description="Basic residues" evidence="13">
    <location>
        <begin position="415"/>
        <end position="424"/>
    </location>
</feature>
<feature type="compositionally biased region" description="Polar residues" evidence="13">
    <location>
        <begin position="621"/>
        <end position="631"/>
    </location>
</feature>
<reference evidence="15" key="1">
    <citation type="journal article" date="2023" name="Science">
        <title>Genome structures resolve the early diversification of teleost fishes.</title>
        <authorList>
            <person name="Parey E."/>
            <person name="Louis A."/>
            <person name="Montfort J."/>
            <person name="Bouchez O."/>
            <person name="Roques C."/>
            <person name="Iampietro C."/>
            <person name="Lluch J."/>
            <person name="Castinel A."/>
            <person name="Donnadieu C."/>
            <person name="Desvignes T."/>
            <person name="Floi Bucao C."/>
            <person name="Jouanno E."/>
            <person name="Wen M."/>
            <person name="Mejri S."/>
            <person name="Dirks R."/>
            <person name="Jansen H."/>
            <person name="Henkel C."/>
            <person name="Chen W.J."/>
            <person name="Zahm M."/>
            <person name="Cabau C."/>
            <person name="Klopp C."/>
            <person name="Thompson A.W."/>
            <person name="Robinson-Rechavi M."/>
            <person name="Braasch I."/>
            <person name="Lecointre G."/>
            <person name="Bobe J."/>
            <person name="Postlethwait J.H."/>
            <person name="Berthelot C."/>
            <person name="Roest Crollius H."/>
            <person name="Guiguen Y."/>
        </authorList>
    </citation>
    <scope>NUCLEOTIDE SEQUENCE</scope>
    <source>
        <strain evidence="15">Concon-B</strain>
    </source>
</reference>
<evidence type="ECO:0000313" key="15">
    <source>
        <dbReference type="EMBL" id="KAJ8256505.1"/>
    </source>
</evidence>
<dbReference type="PROSITE" id="PS51362">
    <property type="entry name" value="TGF_BETA_2"/>
    <property type="match status" value="1"/>
</dbReference>